<keyword evidence="3" id="KW-1185">Reference proteome</keyword>
<dbReference type="Proteomes" id="UP000282028">
    <property type="component" value="Unassembled WGS sequence"/>
</dbReference>
<dbReference type="AlphaFoldDB" id="A0A3M8C8C5"/>
<evidence type="ECO:0000313" key="2">
    <source>
        <dbReference type="EMBL" id="RNB71960.1"/>
    </source>
</evidence>
<sequence>MLHPCEIQKRGATIRGDHGSFIRDIAVCCYTLVITDSNNQRIARVKRNAKRSIISISISISVAIAVAISMTDSYTGSSFSQMNPLLYLLILSQYARARGMLGQQFGILASFFRLFR</sequence>
<keyword evidence="1" id="KW-0472">Membrane</keyword>
<feature type="transmembrane region" description="Helical" evidence="1">
    <location>
        <begin position="53"/>
        <end position="75"/>
    </location>
</feature>
<comment type="caution">
    <text evidence="2">The sequence shown here is derived from an EMBL/GenBank/DDBJ whole genome shotgun (WGS) entry which is preliminary data.</text>
</comment>
<evidence type="ECO:0000256" key="1">
    <source>
        <dbReference type="SAM" id="Phobius"/>
    </source>
</evidence>
<keyword evidence="1" id="KW-1133">Transmembrane helix</keyword>
<reference evidence="2 3" key="1">
    <citation type="submission" date="2018-10" db="EMBL/GenBank/DDBJ databases">
        <title>Phylogenomics of Brevibacillus.</title>
        <authorList>
            <person name="Dunlap C."/>
        </authorList>
    </citation>
    <scope>NUCLEOTIDE SEQUENCE [LARGE SCALE GENOMIC DNA]</scope>
    <source>
        <strain evidence="2 3">JCM 12215</strain>
    </source>
</reference>
<protein>
    <submittedName>
        <fullName evidence="2">Uncharacterized protein</fullName>
    </submittedName>
</protein>
<accession>A0A3M8C8C5</accession>
<evidence type="ECO:0000313" key="3">
    <source>
        <dbReference type="Proteomes" id="UP000282028"/>
    </source>
</evidence>
<name>A0A3M8C8C5_9BACL</name>
<keyword evidence="1" id="KW-0812">Transmembrane</keyword>
<gene>
    <name evidence="2" type="ORF">EDM52_14445</name>
</gene>
<dbReference type="EMBL" id="RHHR01000027">
    <property type="protein sequence ID" value="RNB71960.1"/>
    <property type="molecule type" value="Genomic_DNA"/>
</dbReference>
<organism evidence="2 3">
    <name type="scientific">Brevibacillus invocatus</name>
    <dbReference type="NCBI Taxonomy" id="173959"/>
    <lineage>
        <taxon>Bacteria</taxon>
        <taxon>Bacillati</taxon>
        <taxon>Bacillota</taxon>
        <taxon>Bacilli</taxon>
        <taxon>Bacillales</taxon>
        <taxon>Paenibacillaceae</taxon>
        <taxon>Brevibacillus</taxon>
    </lineage>
</organism>
<proteinExistence type="predicted"/>